<dbReference type="Pfam" id="PF07282">
    <property type="entry name" value="Cas12f1-like_TNB"/>
    <property type="match status" value="1"/>
</dbReference>
<evidence type="ECO:0000256" key="1">
    <source>
        <dbReference type="ARBA" id="ARBA00023125"/>
    </source>
</evidence>
<gene>
    <name evidence="3" type="ORF">GCM10007875_02930</name>
</gene>
<dbReference type="InterPro" id="IPR010095">
    <property type="entry name" value="Cas12f1-like_TNB"/>
</dbReference>
<dbReference type="InterPro" id="IPR051399">
    <property type="entry name" value="RNA-guided_DNA_endo/Transpos"/>
</dbReference>
<dbReference type="PANTHER" id="PTHR30405:SF25">
    <property type="entry name" value="RNA-GUIDED DNA ENDONUCLEASE INSQ-RELATED"/>
    <property type="match status" value="1"/>
</dbReference>
<proteinExistence type="predicted"/>
<accession>A0ABQ5YKY1</accession>
<keyword evidence="4" id="KW-1185">Reference proteome</keyword>
<feature type="domain" description="Cas12f1-like TNB" evidence="2">
    <location>
        <begin position="270"/>
        <end position="341"/>
    </location>
</feature>
<dbReference type="EMBL" id="BSOJ01000006">
    <property type="protein sequence ID" value="GLR25205.1"/>
    <property type="molecule type" value="Genomic_DNA"/>
</dbReference>
<comment type="caution">
    <text evidence="3">The sequence shown here is derived from an EMBL/GenBank/DDBJ whole genome shotgun (WGS) entry which is preliminary data.</text>
</comment>
<evidence type="ECO:0000259" key="2">
    <source>
        <dbReference type="Pfam" id="PF07282"/>
    </source>
</evidence>
<dbReference type="PANTHER" id="PTHR30405">
    <property type="entry name" value="TRANSPOSASE"/>
    <property type="match status" value="1"/>
</dbReference>
<keyword evidence="1" id="KW-0238">DNA-binding</keyword>
<dbReference type="NCBIfam" id="NF040570">
    <property type="entry name" value="guided_TnpB"/>
    <property type="match status" value="1"/>
</dbReference>
<dbReference type="Proteomes" id="UP001156664">
    <property type="component" value="Unassembled WGS sequence"/>
</dbReference>
<reference evidence="4" key="1">
    <citation type="journal article" date="2019" name="Int. J. Syst. Evol. Microbiol.">
        <title>The Global Catalogue of Microorganisms (GCM) 10K type strain sequencing project: providing services to taxonomists for standard genome sequencing and annotation.</title>
        <authorList>
            <consortium name="The Broad Institute Genomics Platform"/>
            <consortium name="The Broad Institute Genome Sequencing Center for Infectious Disease"/>
            <person name="Wu L."/>
            <person name="Ma J."/>
        </authorList>
    </citation>
    <scope>NUCLEOTIDE SEQUENCE [LARGE SCALE GENOMIC DNA]</scope>
    <source>
        <strain evidence="4">NBRC 105857</strain>
    </source>
</reference>
<evidence type="ECO:0000313" key="3">
    <source>
        <dbReference type="EMBL" id="GLR25205.1"/>
    </source>
</evidence>
<dbReference type="RefSeq" id="WP_284279538.1">
    <property type="nucleotide sequence ID" value="NZ_BSOJ01000006.1"/>
</dbReference>
<sequence length="373" mass="41448">MDKQYFTKTLKLRIKDKHASFLLAQSKEVNLCWNFVNDLSQQILRREHRFCSAYDLAQYTCGATKEGLSLHSQTVQAINEEYVLRRKQFRKAKLRWRKSGGSRRSLGWIPIKSSAIKYHNGQIKYCGRFISLWDSYGLARYELGTGSFSEDARGRWYFNVTVKVKSKIESGTELIGVDLGCKAAATASNGNKVIGRRYQELEKKLGVAQRARNKARVKSIHAKIANRRQDDHHKFSSALVKQSGAIFVGNVSSPAMRKTKLAKSSSDAGWGLLKTMLEYKCRWANIVFEEVNEAYTTQTCSCCGCISPSSPKGRAGLGIRHWNCMVCGADHDRDVNAAINIAKRGEAQFLAGAGHCPLVAGIPVLTAKAAAAG</sequence>
<evidence type="ECO:0000313" key="4">
    <source>
        <dbReference type="Proteomes" id="UP001156664"/>
    </source>
</evidence>
<protein>
    <submittedName>
        <fullName evidence="3">Transposase</fullName>
    </submittedName>
</protein>
<name>A0ABQ5YKY1_9BURK</name>
<organism evidence="3 4">
    <name type="scientific">Limnobacter litoralis</name>
    <dbReference type="NCBI Taxonomy" id="481366"/>
    <lineage>
        <taxon>Bacteria</taxon>
        <taxon>Pseudomonadati</taxon>
        <taxon>Pseudomonadota</taxon>
        <taxon>Betaproteobacteria</taxon>
        <taxon>Burkholderiales</taxon>
        <taxon>Burkholderiaceae</taxon>
        <taxon>Limnobacter</taxon>
    </lineage>
</organism>